<dbReference type="InterPro" id="IPR002618">
    <property type="entry name" value="UDPGP_fam"/>
</dbReference>
<dbReference type="SUPFAM" id="SSF53448">
    <property type="entry name" value="Nucleotide-diphospho-sugar transferases"/>
    <property type="match status" value="1"/>
</dbReference>
<reference evidence="6 7" key="1">
    <citation type="submission" date="2020-08" db="EMBL/GenBank/DDBJ databases">
        <title>Bridging the membrane lipid divide: bacteria of the FCB group superphylum have the potential to synthesize archaeal ether lipids.</title>
        <authorList>
            <person name="Villanueva L."/>
            <person name="Von Meijenfeldt F.A.B."/>
            <person name="Westbye A.B."/>
            <person name="Yadav S."/>
            <person name="Hopmans E.C."/>
            <person name="Dutilh B.E."/>
            <person name="Sinninghe Damste J.S."/>
        </authorList>
    </citation>
    <scope>NUCLEOTIDE SEQUENCE [LARGE SCALE GENOMIC DNA]</scope>
    <source>
        <strain evidence="6">NIOZ-UU82</strain>
    </source>
</reference>
<dbReference type="GO" id="GO:0006011">
    <property type="term" value="P:UDP-alpha-D-glucose metabolic process"/>
    <property type="evidence" value="ECO:0007669"/>
    <property type="project" value="InterPro"/>
</dbReference>
<dbReference type="Proteomes" id="UP000603545">
    <property type="component" value="Unassembled WGS sequence"/>
</dbReference>
<dbReference type="EMBL" id="JACNLL010000012">
    <property type="protein sequence ID" value="MBC8198596.1"/>
    <property type="molecule type" value="Genomic_DNA"/>
</dbReference>
<feature type="binding site" evidence="4">
    <location>
        <position position="182"/>
    </location>
    <ligand>
        <name>substrate</name>
    </ligand>
</feature>
<protein>
    <submittedName>
        <fullName evidence="6">UTP--glucose-1-phosphate uridylyltransferase</fullName>
    </submittedName>
</protein>
<evidence type="ECO:0000313" key="6">
    <source>
        <dbReference type="EMBL" id="MBC8198596.1"/>
    </source>
</evidence>
<feature type="binding site" evidence="5">
    <location>
        <position position="212"/>
    </location>
    <ligand>
        <name>UTP</name>
        <dbReference type="ChEBI" id="CHEBI:46398"/>
    </ligand>
</feature>
<dbReference type="InterPro" id="IPR016267">
    <property type="entry name" value="UDPGP_trans"/>
</dbReference>
<sequence length="464" mass="52466">MKQSRTSNHLQSFISKMEKEGLEPVVIDTFAYYYKKVVAGETGLVFDKDIRPLNADEIENADNIGQYADAGEKVLKNAVMIILNGGLGTTMGLIKPKSIVRVKNGKSFLEIILKQAQTKNVMLSLMNSFSTHQDTLSALSRINPPSLPIIFIQHKFPKILRDGFGPATWPQNRDMEWNPPGHGDVYTALYTSGTLQYLLDREIRYAFIANSDNLGATMDVSLLGYFSENRFPFMMEVAERTPSDLKGGHIARHKNGNLILREAAQCPEDELDAFRDISRYRYFNTNNIWISLPVLKELIEEYGIIRLPMILNPKTLDPRDESSPKVYHIETAMGAALSLFEKTPAVRVPRSRFFPVKNRNDLLAVRSDCYILSKEQSLILNPERKLDEIKINLDPKYYDSRDLLNERFPIDGIPSLIDCESLTIKGDVFFEKNVTIKGRVTITNNGKSPARIKAGTVIDSDLIL</sequence>
<dbReference type="AlphaFoldDB" id="A0A8J6N485"/>
<evidence type="ECO:0000256" key="1">
    <source>
        <dbReference type="ARBA" id="ARBA00010401"/>
    </source>
</evidence>
<comment type="similarity">
    <text evidence="1">Belongs to the UDPGP type 1 family.</text>
</comment>
<feature type="binding site" evidence="5">
    <location>
        <position position="357"/>
    </location>
    <ligand>
        <name>UTP</name>
        <dbReference type="ChEBI" id="CHEBI:46398"/>
    </ligand>
</feature>
<evidence type="ECO:0000313" key="7">
    <source>
        <dbReference type="Proteomes" id="UP000603545"/>
    </source>
</evidence>
<dbReference type="Pfam" id="PF01704">
    <property type="entry name" value="UDPGP"/>
    <property type="match status" value="1"/>
</dbReference>
<proteinExistence type="inferred from homology"/>
<dbReference type="PIRSF" id="PIRSF000806">
    <property type="entry name" value="UDPGP"/>
    <property type="match status" value="1"/>
</dbReference>
<dbReference type="PANTHER" id="PTHR43511">
    <property type="match status" value="1"/>
</dbReference>
<evidence type="ECO:0000256" key="4">
    <source>
        <dbReference type="PIRSR" id="PIRSR000806-1"/>
    </source>
</evidence>
<organism evidence="6 7">
    <name type="scientific">Candidatus Desulfaltia bathyphila</name>
    <dbReference type="NCBI Taxonomy" id="2841697"/>
    <lineage>
        <taxon>Bacteria</taxon>
        <taxon>Pseudomonadati</taxon>
        <taxon>Thermodesulfobacteriota</taxon>
        <taxon>Desulfobacteria</taxon>
        <taxon>Desulfobacterales</taxon>
        <taxon>Desulfobacterales incertae sedis</taxon>
        <taxon>Candidatus Desulfaltia</taxon>
    </lineage>
</organism>
<dbReference type="InterPro" id="IPR029044">
    <property type="entry name" value="Nucleotide-diphossugar_trans"/>
</dbReference>
<dbReference type="GO" id="GO:0003983">
    <property type="term" value="F:UTP:glucose-1-phosphate uridylyltransferase activity"/>
    <property type="evidence" value="ECO:0007669"/>
    <property type="project" value="InterPro"/>
</dbReference>
<feature type="binding site" evidence="5">
    <location>
        <position position="153"/>
    </location>
    <ligand>
        <name>UTP</name>
        <dbReference type="ChEBI" id="CHEBI:46398"/>
    </ligand>
</feature>
<name>A0A8J6N485_9BACT</name>
<accession>A0A8J6N485</accession>
<evidence type="ECO:0000256" key="5">
    <source>
        <dbReference type="PIRSR" id="PIRSR000806-2"/>
    </source>
</evidence>
<feature type="binding site" evidence="5">
    <location>
        <position position="181"/>
    </location>
    <ligand>
        <name>UTP</name>
        <dbReference type="ChEBI" id="CHEBI:46398"/>
    </ligand>
</feature>
<keyword evidence="3 6" id="KW-0548">Nucleotidyltransferase</keyword>
<keyword evidence="2" id="KW-0808">Transferase</keyword>
<evidence type="ECO:0000256" key="3">
    <source>
        <dbReference type="ARBA" id="ARBA00022695"/>
    </source>
</evidence>
<comment type="caution">
    <text evidence="6">The sequence shown here is derived from an EMBL/GenBank/DDBJ whole genome shotgun (WGS) entry which is preliminary data.</text>
</comment>
<evidence type="ECO:0000256" key="2">
    <source>
        <dbReference type="ARBA" id="ARBA00022679"/>
    </source>
</evidence>
<dbReference type="Gene3D" id="2.160.10.10">
    <property type="entry name" value="Hexapeptide repeat proteins"/>
    <property type="match status" value="1"/>
</dbReference>
<gene>
    <name evidence="6" type="ORF">H8E80_00910</name>
</gene>
<feature type="binding site" evidence="5">
    <location>
        <position position="97"/>
    </location>
    <ligand>
        <name>UTP</name>
        <dbReference type="ChEBI" id="CHEBI:46398"/>
    </ligand>
</feature>
<dbReference type="Gene3D" id="3.90.550.10">
    <property type="entry name" value="Spore Coat Polysaccharide Biosynthesis Protein SpsA, Chain A"/>
    <property type="match status" value="1"/>
</dbReference>